<feature type="transmembrane region" description="Helical" evidence="5">
    <location>
        <begin position="79"/>
        <end position="97"/>
    </location>
</feature>
<evidence type="ECO:0000313" key="6">
    <source>
        <dbReference type="EMBL" id="KAG7300083.1"/>
    </source>
</evidence>
<comment type="caution">
    <text evidence="6">The sequence shown here is derived from an EMBL/GenBank/DDBJ whole genome shotgun (WGS) entry which is preliminary data.</text>
</comment>
<evidence type="ECO:0008006" key="8">
    <source>
        <dbReference type="Google" id="ProtNLM"/>
    </source>
</evidence>
<feature type="transmembrane region" description="Helical" evidence="5">
    <location>
        <begin position="421"/>
        <end position="439"/>
    </location>
</feature>
<feature type="transmembrane region" description="Helical" evidence="5">
    <location>
        <begin position="294"/>
        <end position="316"/>
    </location>
</feature>
<keyword evidence="7" id="KW-1185">Reference proteome</keyword>
<proteinExistence type="predicted"/>
<feature type="transmembrane region" description="Helical" evidence="5">
    <location>
        <begin position="356"/>
        <end position="380"/>
    </location>
</feature>
<protein>
    <recommendedName>
        <fullName evidence="8">Facilitated trehalose transporter Tret1-like</fullName>
    </recommendedName>
</protein>
<feature type="transmembrane region" description="Helical" evidence="5">
    <location>
        <begin position="323"/>
        <end position="344"/>
    </location>
</feature>
<keyword evidence="4 5" id="KW-0472">Membrane</keyword>
<evidence type="ECO:0000256" key="1">
    <source>
        <dbReference type="ARBA" id="ARBA00004370"/>
    </source>
</evidence>
<keyword evidence="3 5" id="KW-1133">Transmembrane helix</keyword>
<dbReference type="InterPro" id="IPR005828">
    <property type="entry name" value="MFS_sugar_transport-like"/>
</dbReference>
<feature type="transmembrane region" description="Helical" evidence="5">
    <location>
        <begin position="52"/>
        <end position="72"/>
    </location>
</feature>
<dbReference type="InterPro" id="IPR036259">
    <property type="entry name" value="MFS_trans_sf"/>
</dbReference>
<dbReference type="Proteomes" id="UP000823941">
    <property type="component" value="Chromosome 21"/>
</dbReference>
<evidence type="ECO:0000256" key="2">
    <source>
        <dbReference type="ARBA" id="ARBA00022692"/>
    </source>
</evidence>
<reference evidence="6 7" key="1">
    <citation type="submission" date="2021-06" db="EMBL/GenBank/DDBJ databases">
        <title>A haploid diamondback moth (Plutella xylostella L.) genome assembly resolves 31 chromosomes and identifies a diamide resistance mutation.</title>
        <authorList>
            <person name="Ward C.M."/>
            <person name="Perry K.D."/>
            <person name="Baker G."/>
            <person name="Powis K."/>
            <person name="Heckel D.G."/>
            <person name="Baxter S.W."/>
        </authorList>
    </citation>
    <scope>NUCLEOTIDE SEQUENCE [LARGE SCALE GENOMIC DNA]</scope>
    <source>
        <strain evidence="6 7">LV</strain>
        <tissue evidence="6">Single pupa</tissue>
    </source>
</reference>
<feature type="transmembrane region" description="Helical" evidence="5">
    <location>
        <begin position="136"/>
        <end position="155"/>
    </location>
</feature>
<dbReference type="SUPFAM" id="SSF103473">
    <property type="entry name" value="MFS general substrate transporter"/>
    <property type="match status" value="1"/>
</dbReference>
<feature type="transmembrane region" description="Helical" evidence="5">
    <location>
        <begin position="161"/>
        <end position="183"/>
    </location>
</feature>
<feature type="transmembrane region" description="Helical" evidence="5">
    <location>
        <begin position="12"/>
        <end position="32"/>
    </location>
</feature>
<organism evidence="6 7">
    <name type="scientific">Plutella xylostella</name>
    <name type="common">Diamondback moth</name>
    <name type="synonym">Plutella maculipennis</name>
    <dbReference type="NCBI Taxonomy" id="51655"/>
    <lineage>
        <taxon>Eukaryota</taxon>
        <taxon>Metazoa</taxon>
        <taxon>Ecdysozoa</taxon>
        <taxon>Arthropoda</taxon>
        <taxon>Hexapoda</taxon>
        <taxon>Insecta</taxon>
        <taxon>Pterygota</taxon>
        <taxon>Neoptera</taxon>
        <taxon>Endopterygota</taxon>
        <taxon>Lepidoptera</taxon>
        <taxon>Glossata</taxon>
        <taxon>Ditrysia</taxon>
        <taxon>Yponomeutoidea</taxon>
        <taxon>Plutellidae</taxon>
        <taxon>Plutella</taxon>
    </lineage>
</organism>
<evidence type="ECO:0000256" key="5">
    <source>
        <dbReference type="SAM" id="Phobius"/>
    </source>
</evidence>
<dbReference type="PANTHER" id="PTHR48021:SF68">
    <property type="entry name" value="MAJOR FACILITATOR SUPERFAMILY (MFS) PROFILE DOMAIN-CONTAINING PROTEIN"/>
    <property type="match status" value="1"/>
</dbReference>
<sequence>MEIFKSPVVNQALVAVGVLSTMLSCGLSLGYTAAYMDSQKTTDDVLPDGLKTIETCGEFAFIPAIIFIPVTMQRKGRRIASYATTVPLLLSWIISYYSNNQAVLLVNSLQNFALGGAVSTSSVTISEYCSPQSRGAILMLETAMISLGVLISHVFGMYSHWRLISFLGFVSSFTALFASLFWLESPYWLVSEGQIMRGTETFYWLRGFSDEACKELDAVQMLHKVKSQMQALKPVKRMHLRQQIKDFIKSLLNADFLRPLSIMILLFSFVGFGGENVTASSSYHDVFKLTYGKYIGTIILDVLSLVCSLIACVLIHIVRRKTLFIFTGSCSLVFLAVTSLVLFLQTFDMFSQEYVWLILTFSTGFAMFMSLGTTALPLSLLGEMFPMSYKGVGCSLTCAYLWAFGKSILKNIPFLTRSLGLPTFTLIALIFMIVILIVLNKIMPETYMKSIVEIEHIVNKKHERKEYKSVNVTDENETDAFDKIKLFLQV</sequence>
<dbReference type="InterPro" id="IPR050549">
    <property type="entry name" value="MFS_Trehalose_Transporter"/>
</dbReference>
<dbReference type="EMBL" id="JAHIBW010000021">
    <property type="protein sequence ID" value="KAG7300083.1"/>
    <property type="molecule type" value="Genomic_DNA"/>
</dbReference>
<dbReference type="Pfam" id="PF00083">
    <property type="entry name" value="Sugar_tr"/>
    <property type="match status" value="1"/>
</dbReference>
<dbReference type="PANTHER" id="PTHR48021">
    <property type="match status" value="1"/>
</dbReference>
<evidence type="ECO:0000313" key="7">
    <source>
        <dbReference type="Proteomes" id="UP000823941"/>
    </source>
</evidence>
<accession>A0ABQ7Q832</accession>
<evidence type="ECO:0000256" key="4">
    <source>
        <dbReference type="ARBA" id="ARBA00023136"/>
    </source>
</evidence>
<name>A0ABQ7Q832_PLUXY</name>
<dbReference type="PROSITE" id="PS51257">
    <property type="entry name" value="PROKAR_LIPOPROTEIN"/>
    <property type="match status" value="1"/>
</dbReference>
<evidence type="ECO:0000256" key="3">
    <source>
        <dbReference type="ARBA" id="ARBA00022989"/>
    </source>
</evidence>
<dbReference type="Gene3D" id="1.20.1250.20">
    <property type="entry name" value="MFS general substrate transporter like domains"/>
    <property type="match status" value="1"/>
</dbReference>
<comment type="subcellular location">
    <subcellularLocation>
        <location evidence="1">Membrane</location>
    </subcellularLocation>
</comment>
<feature type="transmembrane region" description="Helical" evidence="5">
    <location>
        <begin position="256"/>
        <end position="274"/>
    </location>
</feature>
<gene>
    <name evidence="6" type="ORF">JYU34_015619</name>
</gene>
<keyword evidence="2 5" id="KW-0812">Transmembrane</keyword>